<dbReference type="GO" id="GO:0000815">
    <property type="term" value="C:ESCRT III complex"/>
    <property type="evidence" value="ECO:0007669"/>
    <property type="project" value="TreeGrafter"/>
</dbReference>
<dbReference type="EMBL" id="JAATJV010391728">
    <property type="protein sequence ID" value="MBZ3884161.1"/>
    <property type="molecule type" value="Genomic_DNA"/>
</dbReference>
<protein>
    <submittedName>
        <fullName evidence="11">Charged multivesicular body protein 4b</fullName>
    </submittedName>
</protein>
<dbReference type="PANTHER" id="PTHR22761">
    <property type="entry name" value="CHARGED MULTIVESICULAR BODY PROTEIN"/>
    <property type="match status" value="1"/>
</dbReference>
<dbReference type="Pfam" id="PF03357">
    <property type="entry name" value="Snf7"/>
    <property type="match status" value="1"/>
</dbReference>
<feature type="compositionally biased region" description="Low complexity" evidence="10">
    <location>
        <begin position="56"/>
        <end position="70"/>
    </location>
</feature>
<comment type="subcellular location">
    <subcellularLocation>
        <location evidence="1">Cytoplasm</location>
        <location evidence="1">Cytosol</location>
    </subcellularLocation>
    <subcellularLocation>
        <location evidence="2">Late endosome membrane</location>
        <topology evidence="2">Peripheral membrane protein</topology>
    </subcellularLocation>
</comment>
<proteinExistence type="inferred from homology"/>
<organism evidence="11 12">
    <name type="scientific">Sciurus carolinensis</name>
    <name type="common">Eastern gray squirrel</name>
    <dbReference type="NCBI Taxonomy" id="30640"/>
    <lineage>
        <taxon>Eukaryota</taxon>
        <taxon>Metazoa</taxon>
        <taxon>Chordata</taxon>
        <taxon>Craniata</taxon>
        <taxon>Vertebrata</taxon>
        <taxon>Euteleostomi</taxon>
        <taxon>Mammalia</taxon>
        <taxon>Eutheria</taxon>
        <taxon>Euarchontoglires</taxon>
        <taxon>Glires</taxon>
        <taxon>Rodentia</taxon>
        <taxon>Sciuromorpha</taxon>
        <taxon>Sciuridae</taxon>
        <taxon>Sciurinae</taxon>
        <taxon>Sciurini</taxon>
        <taxon>Sciurus</taxon>
    </lineage>
</organism>
<reference evidence="11" key="1">
    <citation type="submission" date="2020-03" db="EMBL/GenBank/DDBJ databases">
        <title>Studies in the Genomics of Life Span.</title>
        <authorList>
            <person name="Glass D."/>
        </authorList>
    </citation>
    <scope>NUCLEOTIDE SEQUENCE</scope>
    <source>
        <strain evidence="11">SUZIE</strain>
        <tissue evidence="11">Muscle</tissue>
    </source>
</reference>
<keyword evidence="6" id="KW-0967">Endosome</keyword>
<dbReference type="GO" id="GO:0005771">
    <property type="term" value="C:multivesicular body"/>
    <property type="evidence" value="ECO:0007669"/>
    <property type="project" value="TreeGrafter"/>
</dbReference>
<gene>
    <name evidence="11" type="ORF">SUZIE_176555</name>
</gene>
<evidence type="ECO:0000256" key="9">
    <source>
        <dbReference type="ARBA" id="ARBA00023136"/>
    </source>
</evidence>
<dbReference type="PANTHER" id="PTHR22761:SF4">
    <property type="entry name" value="CHARGED MULTIVESICULAR BODY PROTEIN 4B"/>
    <property type="match status" value="1"/>
</dbReference>
<evidence type="ECO:0000256" key="1">
    <source>
        <dbReference type="ARBA" id="ARBA00004514"/>
    </source>
</evidence>
<dbReference type="GO" id="GO:0009898">
    <property type="term" value="C:cytoplasmic side of plasma membrane"/>
    <property type="evidence" value="ECO:0007669"/>
    <property type="project" value="TreeGrafter"/>
</dbReference>
<evidence type="ECO:0000256" key="3">
    <source>
        <dbReference type="ARBA" id="ARBA00006190"/>
    </source>
</evidence>
<evidence type="ECO:0000256" key="5">
    <source>
        <dbReference type="ARBA" id="ARBA00022490"/>
    </source>
</evidence>
<dbReference type="GO" id="GO:0015031">
    <property type="term" value="P:protein transport"/>
    <property type="evidence" value="ECO:0007669"/>
    <property type="project" value="UniProtKB-KW"/>
</dbReference>
<evidence type="ECO:0000256" key="6">
    <source>
        <dbReference type="ARBA" id="ARBA00022753"/>
    </source>
</evidence>
<comment type="similarity">
    <text evidence="3">Belongs to the SNF7 family.</text>
</comment>
<dbReference type="Proteomes" id="UP001166674">
    <property type="component" value="Unassembled WGS sequence"/>
</dbReference>
<dbReference type="GO" id="GO:0032511">
    <property type="term" value="P:late endosome to vacuole transport via multivesicular body sorting pathway"/>
    <property type="evidence" value="ECO:0007669"/>
    <property type="project" value="TreeGrafter"/>
</dbReference>
<evidence type="ECO:0000256" key="8">
    <source>
        <dbReference type="ARBA" id="ARBA00023054"/>
    </source>
</evidence>
<dbReference type="InterPro" id="IPR005024">
    <property type="entry name" value="Snf7_fam"/>
</dbReference>
<evidence type="ECO:0000313" key="12">
    <source>
        <dbReference type="Proteomes" id="UP001166674"/>
    </source>
</evidence>
<evidence type="ECO:0000256" key="10">
    <source>
        <dbReference type="SAM" id="MobiDB-lite"/>
    </source>
</evidence>
<accession>A0AA41T4B4</accession>
<feature type="region of interest" description="Disordered" evidence="10">
    <location>
        <begin position="51"/>
        <end position="84"/>
    </location>
</feature>
<dbReference type="GO" id="GO:0031902">
    <property type="term" value="C:late endosome membrane"/>
    <property type="evidence" value="ECO:0007669"/>
    <property type="project" value="UniProtKB-SubCell"/>
</dbReference>
<keyword evidence="7" id="KW-0653">Protein transport</keyword>
<dbReference type="GO" id="GO:0005829">
    <property type="term" value="C:cytosol"/>
    <property type="evidence" value="ECO:0007669"/>
    <property type="project" value="UniProtKB-SubCell"/>
</dbReference>
<comment type="caution">
    <text evidence="11">The sequence shown here is derived from an EMBL/GenBank/DDBJ whole genome shotgun (WGS) entry which is preliminary data.</text>
</comment>
<keyword evidence="12" id="KW-1185">Reference proteome</keyword>
<dbReference type="AlphaFoldDB" id="A0AA41T4B4"/>
<evidence type="ECO:0000256" key="4">
    <source>
        <dbReference type="ARBA" id="ARBA00022448"/>
    </source>
</evidence>
<evidence type="ECO:0000256" key="2">
    <source>
        <dbReference type="ARBA" id="ARBA00004633"/>
    </source>
</evidence>
<name>A0AA41T4B4_SCICA</name>
<dbReference type="GO" id="GO:0006900">
    <property type="term" value="P:vesicle budding from membrane"/>
    <property type="evidence" value="ECO:0007669"/>
    <property type="project" value="TreeGrafter"/>
</dbReference>
<evidence type="ECO:0000256" key="7">
    <source>
        <dbReference type="ARBA" id="ARBA00022927"/>
    </source>
</evidence>
<keyword evidence="8" id="KW-0175">Coiled coil</keyword>
<keyword evidence="5" id="KW-0963">Cytoplasm</keyword>
<evidence type="ECO:0000313" key="11">
    <source>
        <dbReference type="EMBL" id="MBZ3884161.1"/>
    </source>
</evidence>
<dbReference type="Gene3D" id="1.10.287.1060">
    <property type="entry name" value="ESAT-6-like"/>
    <property type="match status" value="1"/>
</dbReference>
<keyword evidence="9" id="KW-0472">Membrane</keyword>
<keyword evidence="4" id="KW-0813">Transport</keyword>
<sequence length="84" mass="9536">MEEMLSQKLESLEKKIEQELMSTKKHGTKNKCAALQALKPKKRYEMQLAQIDGTCPPSGSSGRPWRRSIPTARSSRTWALPPRP</sequence>